<feature type="chain" id="PRO_5001807976" evidence="1">
    <location>
        <begin position="32"/>
        <end position="373"/>
    </location>
</feature>
<dbReference type="OrthoDB" id="330543at2759"/>
<organism evidence="2 3">
    <name type="scientific">Toxoplasma gondii p89</name>
    <dbReference type="NCBI Taxonomy" id="943119"/>
    <lineage>
        <taxon>Eukaryota</taxon>
        <taxon>Sar</taxon>
        <taxon>Alveolata</taxon>
        <taxon>Apicomplexa</taxon>
        <taxon>Conoidasida</taxon>
        <taxon>Coccidia</taxon>
        <taxon>Eucoccidiorida</taxon>
        <taxon>Eimeriorina</taxon>
        <taxon>Sarcocystidae</taxon>
        <taxon>Toxoplasma</taxon>
    </lineage>
</organism>
<keyword evidence="2" id="KW-0812">Transmembrane</keyword>
<dbReference type="Proteomes" id="UP000028828">
    <property type="component" value="Unassembled WGS sequence"/>
</dbReference>
<dbReference type="VEuPathDB" id="ToxoDB:TGP89_295430"/>
<gene>
    <name evidence="2" type="ORF">TGP89_295430</name>
</gene>
<protein>
    <submittedName>
        <fullName evidence="2">Putative transmembrane protein</fullName>
    </submittedName>
</protein>
<keyword evidence="2" id="KW-0472">Membrane</keyword>
<comment type="caution">
    <text evidence="2">The sequence shown here is derived from an EMBL/GenBank/DDBJ whole genome shotgun (WGS) entry which is preliminary data.</text>
</comment>
<sequence>MDTSRRKLSRGVPRLLVAALLAVLFVRVAEGGVRAELSRGLSPAFRSASNAKKKQEARNWAGEDSETVAHLGSATAEKVLNTLVRFATQVGRDMKNGVLQKVSQVLTSNAYKRAKHFVVRTDVKPMAVRSDLWYAGYGMRHFLHAYAQVPPAERPAVYKWMFETNASLRRVRRKYLHLGTYLAPEATFEALQTLSNIVVEVQTVLQRTAWNDEDEAPKQSIDQIRSQSRQAERVFEAVFACFARALSTLSFVISKEDTILPELGTYGRQMVPRLKSLFTASWRLSKLMPPRVQLEVQRTLVDYLNDFQLFDRALGNCALHVLASTDVDSSYDPNDDYFAAPEISPSVLLIDDDSVFDTSLGLYEDVPEGTTDL</sequence>
<dbReference type="AlphaFoldDB" id="A0A086J8A0"/>
<evidence type="ECO:0000256" key="1">
    <source>
        <dbReference type="SAM" id="SignalP"/>
    </source>
</evidence>
<proteinExistence type="predicted"/>
<name>A0A086J8A0_TOXGO</name>
<feature type="signal peptide" evidence="1">
    <location>
        <begin position="1"/>
        <end position="31"/>
    </location>
</feature>
<keyword evidence="1" id="KW-0732">Signal</keyword>
<reference evidence="2 3" key="1">
    <citation type="submission" date="2014-03" db="EMBL/GenBank/DDBJ databases">
        <authorList>
            <person name="Sibley D."/>
            <person name="Venepally P."/>
            <person name="Karamycheva S."/>
            <person name="Hadjithomas M."/>
            <person name="Khan A."/>
            <person name="Brunk B."/>
            <person name="Roos D."/>
            <person name="Caler E."/>
            <person name="Lorenzi H."/>
        </authorList>
    </citation>
    <scope>NUCLEOTIDE SEQUENCE [LARGE SCALE GENOMIC DNA]</scope>
    <source>
        <strain evidence="3">p89</strain>
    </source>
</reference>
<dbReference type="EMBL" id="AEYI02002407">
    <property type="protein sequence ID" value="KFG28368.1"/>
    <property type="molecule type" value="Genomic_DNA"/>
</dbReference>
<accession>A0A086J8A0</accession>
<evidence type="ECO:0000313" key="3">
    <source>
        <dbReference type="Proteomes" id="UP000028828"/>
    </source>
</evidence>
<evidence type="ECO:0000313" key="2">
    <source>
        <dbReference type="EMBL" id="KFG28368.1"/>
    </source>
</evidence>